<keyword evidence="4 6" id="KW-0391">Immunity</keyword>
<dbReference type="GO" id="GO:0008063">
    <property type="term" value="P:Toll signaling pathway"/>
    <property type="evidence" value="ECO:0007669"/>
    <property type="project" value="TreeGrafter"/>
</dbReference>
<reference evidence="10 11" key="1">
    <citation type="journal article" date="2018" name="Nat. Ecol. Evol.">
        <title>Shark genomes provide insights into elasmobranch evolution and the origin of vertebrates.</title>
        <authorList>
            <person name="Hara Y"/>
            <person name="Yamaguchi K"/>
            <person name="Onimaru K"/>
            <person name="Kadota M"/>
            <person name="Koyanagi M"/>
            <person name="Keeley SD"/>
            <person name="Tatsumi K"/>
            <person name="Tanaka K"/>
            <person name="Motone F"/>
            <person name="Kageyama Y"/>
            <person name="Nozu R"/>
            <person name="Adachi N"/>
            <person name="Nishimura O"/>
            <person name="Nakagawa R"/>
            <person name="Tanegashima C"/>
            <person name="Kiyatake I"/>
            <person name="Matsumoto R"/>
            <person name="Murakumo K"/>
            <person name="Nishida K"/>
            <person name="Terakita A"/>
            <person name="Kuratani S"/>
            <person name="Sato K"/>
            <person name="Hyodo S Kuraku.S."/>
        </authorList>
    </citation>
    <scope>NUCLEOTIDE SEQUENCE [LARGE SCALE GENOMIC DNA]</scope>
</reference>
<dbReference type="FunFam" id="1.10.533.10:FF:000029">
    <property type="entry name" value="Myeloid differentiation primary response protein MyD88"/>
    <property type="match status" value="1"/>
</dbReference>
<dbReference type="AlphaFoldDB" id="A0A401STS4"/>
<dbReference type="SMART" id="SM00005">
    <property type="entry name" value="DEATH"/>
    <property type="match status" value="1"/>
</dbReference>
<dbReference type="InterPro" id="IPR000157">
    <property type="entry name" value="TIR_dom"/>
</dbReference>
<dbReference type="GO" id="GO:0035325">
    <property type="term" value="F:Toll-like receptor binding"/>
    <property type="evidence" value="ECO:0007669"/>
    <property type="project" value="TreeGrafter"/>
</dbReference>
<dbReference type="GO" id="GO:0006954">
    <property type="term" value="P:inflammatory response"/>
    <property type="evidence" value="ECO:0007669"/>
    <property type="project" value="UniProtKB-KW"/>
</dbReference>
<dbReference type="SMART" id="SM00255">
    <property type="entry name" value="TIR"/>
    <property type="match status" value="1"/>
</dbReference>
<dbReference type="GO" id="GO:0045087">
    <property type="term" value="P:innate immune response"/>
    <property type="evidence" value="ECO:0007669"/>
    <property type="project" value="UniProtKB-KW"/>
</dbReference>
<dbReference type="PROSITE" id="PS50017">
    <property type="entry name" value="DEATH_DOMAIN"/>
    <property type="match status" value="1"/>
</dbReference>
<proteinExistence type="predicted"/>
<keyword evidence="11" id="KW-1185">Reference proteome</keyword>
<feature type="domain" description="Death" evidence="8">
    <location>
        <begin position="35"/>
        <end position="112"/>
    </location>
</feature>
<dbReference type="GO" id="GO:0050830">
    <property type="term" value="P:defense response to Gram-positive bacterium"/>
    <property type="evidence" value="ECO:0007669"/>
    <property type="project" value="TreeGrafter"/>
</dbReference>
<dbReference type="GO" id="GO:0002755">
    <property type="term" value="P:MyD88-dependent toll-like receptor signaling pathway"/>
    <property type="evidence" value="ECO:0007669"/>
    <property type="project" value="InterPro"/>
</dbReference>
<dbReference type="CDD" id="cd08312">
    <property type="entry name" value="Death_MyD88"/>
    <property type="match status" value="1"/>
</dbReference>
<evidence type="ECO:0000256" key="4">
    <source>
        <dbReference type="ARBA" id="ARBA00022859"/>
    </source>
</evidence>
<dbReference type="OMA" id="SNECDFQ"/>
<dbReference type="PANTHER" id="PTHR15079:SF3">
    <property type="entry name" value="MYELOID DIFFERENTIATION PRIMARY RESPONSE PROTEIN MYD88"/>
    <property type="match status" value="1"/>
</dbReference>
<evidence type="ECO:0000256" key="2">
    <source>
        <dbReference type="ARBA" id="ARBA00022490"/>
    </source>
</evidence>
<evidence type="ECO:0000256" key="1">
    <source>
        <dbReference type="ARBA" id="ARBA00004496"/>
    </source>
</evidence>
<comment type="subcellular location">
    <subcellularLocation>
        <location evidence="1 6">Cytoplasm</location>
    </subcellularLocation>
</comment>
<keyword evidence="3" id="KW-0399">Innate immunity</keyword>
<dbReference type="InterPro" id="IPR034249">
    <property type="entry name" value="MyD88_Death"/>
</dbReference>
<dbReference type="Pfam" id="PF00531">
    <property type="entry name" value="Death"/>
    <property type="match status" value="1"/>
</dbReference>
<dbReference type="PANTHER" id="PTHR15079">
    <property type="entry name" value="MYD88"/>
    <property type="match status" value="1"/>
</dbReference>
<evidence type="ECO:0000313" key="10">
    <source>
        <dbReference type="EMBL" id="GCC33763.1"/>
    </source>
</evidence>
<dbReference type="FunFam" id="3.40.50.10140:FF:000005">
    <property type="entry name" value="Myeloid differentiation primary response protein MyD88"/>
    <property type="match status" value="1"/>
</dbReference>
<evidence type="ECO:0000256" key="3">
    <source>
        <dbReference type="ARBA" id="ARBA00022588"/>
    </source>
</evidence>
<dbReference type="SUPFAM" id="SSF47986">
    <property type="entry name" value="DEATH domain"/>
    <property type="match status" value="1"/>
</dbReference>
<evidence type="ECO:0000256" key="6">
    <source>
        <dbReference type="PIRNR" id="PIRNR037756"/>
    </source>
</evidence>
<dbReference type="OrthoDB" id="10037120at2759"/>
<evidence type="ECO:0000259" key="8">
    <source>
        <dbReference type="PROSITE" id="PS50017"/>
    </source>
</evidence>
<protein>
    <recommendedName>
        <fullName evidence="6">Myeloid differentiation primary response protein MyD88</fullName>
    </recommendedName>
</protein>
<feature type="modified residue" description="Phosphoserine" evidence="7">
    <location>
        <position position="239"/>
    </location>
</feature>
<dbReference type="InterPro" id="IPR000488">
    <property type="entry name" value="Death_dom"/>
</dbReference>
<keyword evidence="5 6" id="KW-0395">Inflammatory response</keyword>
<dbReference type="EMBL" id="BEZZ01000543">
    <property type="protein sequence ID" value="GCC33763.1"/>
    <property type="molecule type" value="Genomic_DNA"/>
</dbReference>
<dbReference type="GO" id="GO:0070976">
    <property type="term" value="F:TIR domain binding"/>
    <property type="evidence" value="ECO:0007669"/>
    <property type="project" value="InterPro"/>
</dbReference>
<gene>
    <name evidence="10" type="ORF">chiPu_0012234</name>
</gene>
<sequence length="291" mass="33263">MASCEKKNTESADLLGSIDYFSIPLVALNFSVRKKLALFLNPRAVVAADWTVLAEEMGFEYLEIKNYERLDNPTGKLLEDWQVKEGSSVGKIMQLLRKIERDDILEDVTPDIEASSRRYLNKPVQVQSVDSSESKTLRPVGITIKDDPTGAAPEFFDAFICYCQADIEFVHEMIKQLEQSECKLKLCVFDRDVLPGSCVWTITSELIEKRCKRMVAIISDDYLVSNECDFQTKFALSLSPGARDKRLIPVKYKQIKREFPSILRHITLCDYTNPSTKAWFWKRLAKALSQP</sequence>
<dbReference type="SUPFAM" id="SSF52200">
    <property type="entry name" value="Toll/Interleukin receptor TIR domain"/>
    <property type="match status" value="1"/>
</dbReference>
<dbReference type="Proteomes" id="UP000287033">
    <property type="component" value="Unassembled WGS sequence"/>
</dbReference>
<keyword evidence="2 6" id="KW-0963">Cytoplasm</keyword>
<dbReference type="GO" id="GO:0034142">
    <property type="term" value="P:toll-like receptor 4 signaling pathway"/>
    <property type="evidence" value="ECO:0007669"/>
    <property type="project" value="TreeGrafter"/>
</dbReference>
<dbReference type="InterPro" id="IPR035897">
    <property type="entry name" value="Toll_tir_struct_dom_sf"/>
</dbReference>
<dbReference type="STRING" id="137246.A0A401STS4"/>
<dbReference type="PROSITE" id="PS50104">
    <property type="entry name" value="TIR"/>
    <property type="match status" value="1"/>
</dbReference>
<evidence type="ECO:0000256" key="5">
    <source>
        <dbReference type="ARBA" id="ARBA00023198"/>
    </source>
</evidence>
<organism evidence="10 11">
    <name type="scientific">Chiloscyllium punctatum</name>
    <name type="common">Brownbanded bambooshark</name>
    <name type="synonym">Hemiscyllium punctatum</name>
    <dbReference type="NCBI Taxonomy" id="137246"/>
    <lineage>
        <taxon>Eukaryota</taxon>
        <taxon>Metazoa</taxon>
        <taxon>Chordata</taxon>
        <taxon>Craniata</taxon>
        <taxon>Vertebrata</taxon>
        <taxon>Chondrichthyes</taxon>
        <taxon>Elasmobranchii</taxon>
        <taxon>Galeomorphii</taxon>
        <taxon>Galeoidea</taxon>
        <taxon>Orectolobiformes</taxon>
        <taxon>Hemiscylliidae</taxon>
        <taxon>Chiloscyllium</taxon>
    </lineage>
</organism>
<evidence type="ECO:0000313" key="11">
    <source>
        <dbReference type="Proteomes" id="UP000287033"/>
    </source>
</evidence>
<dbReference type="GO" id="GO:0005886">
    <property type="term" value="C:plasma membrane"/>
    <property type="evidence" value="ECO:0007669"/>
    <property type="project" value="TreeGrafter"/>
</dbReference>
<evidence type="ECO:0000256" key="7">
    <source>
        <dbReference type="PIRSR" id="PIRSR037756-1"/>
    </source>
</evidence>
<name>A0A401STS4_CHIPU</name>
<dbReference type="Gene3D" id="1.10.533.10">
    <property type="entry name" value="Death Domain, Fas"/>
    <property type="match status" value="1"/>
</dbReference>
<dbReference type="GO" id="GO:0005737">
    <property type="term" value="C:cytoplasm"/>
    <property type="evidence" value="ECO:0007669"/>
    <property type="project" value="UniProtKB-SubCell"/>
</dbReference>
<evidence type="ECO:0000259" key="9">
    <source>
        <dbReference type="PROSITE" id="PS50104"/>
    </source>
</evidence>
<dbReference type="GO" id="GO:0043123">
    <property type="term" value="P:positive regulation of canonical NF-kappaB signal transduction"/>
    <property type="evidence" value="ECO:0007669"/>
    <property type="project" value="InterPro"/>
</dbReference>
<comment type="function">
    <text evidence="6">Adapter protein involved in the Toll-like receptor and IL-1 receptor signaling pathway in the innate immune response.</text>
</comment>
<accession>A0A401STS4</accession>
<dbReference type="InterPro" id="IPR011029">
    <property type="entry name" value="DEATH-like_dom_sf"/>
</dbReference>
<dbReference type="PIRSF" id="PIRSF037756">
    <property type="entry name" value="MyD88"/>
    <property type="match status" value="1"/>
</dbReference>
<feature type="domain" description="TIR" evidence="9">
    <location>
        <begin position="154"/>
        <end position="288"/>
    </location>
</feature>
<dbReference type="Gene3D" id="3.40.50.10140">
    <property type="entry name" value="Toll/interleukin-1 receptor homology (TIR) domain"/>
    <property type="match status" value="1"/>
</dbReference>
<comment type="caution">
    <text evidence="10">The sequence shown here is derived from an EMBL/GenBank/DDBJ whole genome shotgun (WGS) entry which is preliminary data.</text>
</comment>
<dbReference type="Pfam" id="PF13676">
    <property type="entry name" value="TIR_2"/>
    <property type="match status" value="1"/>
</dbReference>
<dbReference type="InterPro" id="IPR017281">
    <property type="entry name" value="Myelin_different_resp_MyD88"/>
</dbReference>